<dbReference type="GO" id="GO:0008360">
    <property type="term" value="P:regulation of cell shape"/>
    <property type="evidence" value="ECO:0007669"/>
    <property type="project" value="UniProtKB-KW"/>
</dbReference>
<dbReference type="GO" id="GO:0005829">
    <property type="term" value="C:cytosol"/>
    <property type="evidence" value="ECO:0007669"/>
    <property type="project" value="TreeGrafter"/>
</dbReference>
<dbReference type="SUPFAM" id="SSF56194">
    <property type="entry name" value="Uridine diphospho-N-Acetylenolpyruvylglucosamine reductase, MurB, C-terminal domain"/>
    <property type="match status" value="1"/>
</dbReference>
<dbReference type="EMBL" id="FXAY01000001">
    <property type="protein sequence ID" value="SMG16420.1"/>
    <property type="molecule type" value="Genomic_DNA"/>
</dbReference>
<gene>
    <name evidence="17" type="primary">murB</name>
    <name evidence="19" type="ORF">SAMN06296010_0710</name>
</gene>
<dbReference type="InterPro" id="IPR016167">
    <property type="entry name" value="FAD-bd_PCMH_sub1"/>
</dbReference>
<dbReference type="GO" id="GO:0071949">
    <property type="term" value="F:FAD binding"/>
    <property type="evidence" value="ECO:0007669"/>
    <property type="project" value="InterPro"/>
</dbReference>
<evidence type="ECO:0000256" key="16">
    <source>
        <dbReference type="ARBA" id="ARBA00048914"/>
    </source>
</evidence>
<evidence type="ECO:0000256" key="15">
    <source>
        <dbReference type="ARBA" id="ARBA00023316"/>
    </source>
</evidence>
<keyword evidence="13 17" id="KW-0560">Oxidoreductase</keyword>
<evidence type="ECO:0000256" key="10">
    <source>
        <dbReference type="ARBA" id="ARBA00022857"/>
    </source>
</evidence>
<feature type="active site" evidence="17">
    <location>
        <position position="183"/>
    </location>
</feature>
<dbReference type="NCBIfam" id="NF010478">
    <property type="entry name" value="PRK13903.1"/>
    <property type="match status" value="1"/>
</dbReference>
<dbReference type="Gene3D" id="3.30.465.10">
    <property type="match status" value="1"/>
</dbReference>
<dbReference type="InterPro" id="IPR036635">
    <property type="entry name" value="MurB_C_sf"/>
</dbReference>
<sequence length="409" mass="41937">MSGRHGQPEPHAGEPTGDSVEAVDVALGPLTTLKVGGPAARIIEPQGEPELLQSVLGVWDSGDDWFVLGGGSNVVISDEGFDGTVVRVATRGVARIVAPSGTVRLRVQAGEPWDDLVAYTVEQGWSGLEALSGIPGSTGASPIQNIGAYGQEAGDSIVSVDFLDYGTGRVERIARDDLELGYRTSVFKRGRRGVVLSVTFSLTESDASAEPLGPLALGDPIAYPQLATALGVAVGDRVALGAVRSAVLSLRASKGMVLDATDPDSVSAGSFFTNPIVSENFARGLPSDAPRWLVEPEQEPIVVALPEPGSGLAVDLSGPLGGVSSAPASSSSSAGPQVKLSAAWLIERAGIGKGFSLPGSRAAISSKHTLAIVNTGGASAADIAELSRYIQNRVSAEFGVVLQPEPVFV</sequence>
<dbReference type="Pfam" id="PF02873">
    <property type="entry name" value="MurB_C"/>
    <property type="match status" value="1"/>
</dbReference>
<name>A0A1X7INA4_9MICO</name>
<dbReference type="OrthoDB" id="9804753at2"/>
<comment type="function">
    <text evidence="2 17">Cell wall formation.</text>
</comment>
<keyword evidence="7 17" id="KW-0132">Cell division</keyword>
<dbReference type="SUPFAM" id="SSF56176">
    <property type="entry name" value="FAD-binding/transporter-associated domain-like"/>
    <property type="match status" value="1"/>
</dbReference>
<evidence type="ECO:0000256" key="2">
    <source>
        <dbReference type="ARBA" id="ARBA00003921"/>
    </source>
</evidence>
<evidence type="ECO:0000256" key="8">
    <source>
        <dbReference type="ARBA" id="ARBA00022630"/>
    </source>
</evidence>
<dbReference type="Pfam" id="PF01565">
    <property type="entry name" value="FAD_binding_4"/>
    <property type="match status" value="1"/>
</dbReference>
<dbReference type="EC" id="1.3.1.98" evidence="17"/>
<keyword evidence="11 17" id="KW-0133">Cell shape</keyword>
<comment type="cofactor">
    <cofactor evidence="1 17">
        <name>FAD</name>
        <dbReference type="ChEBI" id="CHEBI:57692"/>
    </cofactor>
</comment>
<evidence type="ECO:0000313" key="20">
    <source>
        <dbReference type="Proteomes" id="UP000193244"/>
    </source>
</evidence>
<comment type="similarity">
    <text evidence="5 17">Belongs to the MurB family.</text>
</comment>
<keyword evidence="15 17" id="KW-0961">Cell wall biogenesis/degradation</keyword>
<comment type="catalytic activity">
    <reaction evidence="16 17">
        <text>UDP-N-acetyl-alpha-D-muramate + NADP(+) = UDP-N-acetyl-3-O-(1-carboxyvinyl)-alpha-D-glucosamine + NADPH + H(+)</text>
        <dbReference type="Rhea" id="RHEA:12248"/>
        <dbReference type="ChEBI" id="CHEBI:15378"/>
        <dbReference type="ChEBI" id="CHEBI:57783"/>
        <dbReference type="ChEBI" id="CHEBI:58349"/>
        <dbReference type="ChEBI" id="CHEBI:68483"/>
        <dbReference type="ChEBI" id="CHEBI:70757"/>
        <dbReference type="EC" id="1.3.1.98"/>
    </reaction>
</comment>
<keyword evidence="6 17" id="KW-0963">Cytoplasm</keyword>
<keyword evidence="12 17" id="KW-0573">Peptidoglycan synthesis</keyword>
<dbReference type="GO" id="GO:0071555">
    <property type="term" value="P:cell wall organization"/>
    <property type="evidence" value="ECO:0007669"/>
    <property type="project" value="UniProtKB-KW"/>
</dbReference>
<evidence type="ECO:0000313" key="19">
    <source>
        <dbReference type="EMBL" id="SMG16420.1"/>
    </source>
</evidence>
<dbReference type="InterPro" id="IPR003170">
    <property type="entry name" value="MurB"/>
</dbReference>
<dbReference type="GO" id="GO:0051301">
    <property type="term" value="P:cell division"/>
    <property type="evidence" value="ECO:0007669"/>
    <property type="project" value="UniProtKB-KW"/>
</dbReference>
<keyword evidence="14 17" id="KW-0131">Cell cycle</keyword>
<evidence type="ECO:0000256" key="13">
    <source>
        <dbReference type="ARBA" id="ARBA00023002"/>
    </source>
</evidence>
<feature type="active site" description="Proton donor" evidence="17">
    <location>
        <position position="270"/>
    </location>
</feature>
<evidence type="ECO:0000256" key="7">
    <source>
        <dbReference type="ARBA" id="ARBA00022618"/>
    </source>
</evidence>
<dbReference type="Gene3D" id="3.30.43.10">
    <property type="entry name" value="Uridine Diphospho-n-acetylenolpyruvylglucosamine Reductase, domain 2"/>
    <property type="match status" value="1"/>
</dbReference>
<reference evidence="20" key="1">
    <citation type="submission" date="2017-04" db="EMBL/GenBank/DDBJ databases">
        <authorList>
            <person name="Varghese N."/>
            <person name="Submissions S."/>
        </authorList>
    </citation>
    <scope>NUCLEOTIDE SEQUENCE [LARGE SCALE GENOMIC DNA]</scope>
    <source>
        <strain evidence="20">VKM Ac-2510</strain>
    </source>
</reference>
<dbReference type="HAMAP" id="MF_00037">
    <property type="entry name" value="MurB"/>
    <property type="match status" value="1"/>
</dbReference>
<evidence type="ECO:0000256" key="17">
    <source>
        <dbReference type="HAMAP-Rule" id="MF_00037"/>
    </source>
</evidence>
<protein>
    <recommendedName>
        <fullName evidence="17">UDP-N-acetylenolpyruvoylglucosamine reductase</fullName>
        <ecNumber evidence="17">1.3.1.98</ecNumber>
    </recommendedName>
    <alternativeName>
        <fullName evidence="17">UDP-N-acetylmuramate dehydrogenase</fullName>
    </alternativeName>
</protein>
<dbReference type="PANTHER" id="PTHR21071:SF4">
    <property type="entry name" value="UDP-N-ACETYLENOLPYRUVOYLGLUCOSAMINE REDUCTASE"/>
    <property type="match status" value="1"/>
</dbReference>
<dbReference type="InterPro" id="IPR016166">
    <property type="entry name" value="FAD-bd_PCMH"/>
</dbReference>
<evidence type="ECO:0000259" key="18">
    <source>
        <dbReference type="PROSITE" id="PS51387"/>
    </source>
</evidence>
<organism evidence="19 20">
    <name type="scientific">Agreia pratensis</name>
    <dbReference type="NCBI Taxonomy" id="150121"/>
    <lineage>
        <taxon>Bacteria</taxon>
        <taxon>Bacillati</taxon>
        <taxon>Actinomycetota</taxon>
        <taxon>Actinomycetes</taxon>
        <taxon>Micrococcales</taxon>
        <taxon>Microbacteriaceae</taxon>
        <taxon>Agreia</taxon>
    </lineage>
</organism>
<keyword evidence="20" id="KW-1185">Reference proteome</keyword>
<accession>A0A1X7INA4</accession>
<keyword evidence="8 17" id="KW-0285">Flavoprotein</keyword>
<dbReference type="GO" id="GO:0009252">
    <property type="term" value="P:peptidoglycan biosynthetic process"/>
    <property type="evidence" value="ECO:0007669"/>
    <property type="project" value="UniProtKB-UniRule"/>
</dbReference>
<dbReference type="InterPro" id="IPR016169">
    <property type="entry name" value="FAD-bd_PCMH_sub2"/>
</dbReference>
<evidence type="ECO:0000256" key="11">
    <source>
        <dbReference type="ARBA" id="ARBA00022960"/>
    </source>
</evidence>
<dbReference type="InterPro" id="IPR006094">
    <property type="entry name" value="Oxid_FAD_bind_N"/>
</dbReference>
<evidence type="ECO:0000256" key="14">
    <source>
        <dbReference type="ARBA" id="ARBA00023306"/>
    </source>
</evidence>
<proteinExistence type="inferred from homology"/>
<evidence type="ECO:0000256" key="9">
    <source>
        <dbReference type="ARBA" id="ARBA00022827"/>
    </source>
</evidence>
<dbReference type="GO" id="GO:0008762">
    <property type="term" value="F:UDP-N-acetylmuramate dehydrogenase activity"/>
    <property type="evidence" value="ECO:0007669"/>
    <property type="project" value="UniProtKB-UniRule"/>
</dbReference>
<dbReference type="STRING" id="150121.SAMN06296010_0710"/>
<dbReference type="PROSITE" id="PS51387">
    <property type="entry name" value="FAD_PCMH"/>
    <property type="match status" value="1"/>
</dbReference>
<comment type="subcellular location">
    <subcellularLocation>
        <location evidence="3 17">Cytoplasm</location>
    </subcellularLocation>
</comment>
<evidence type="ECO:0000256" key="12">
    <source>
        <dbReference type="ARBA" id="ARBA00022984"/>
    </source>
</evidence>
<keyword evidence="9 17" id="KW-0274">FAD</keyword>
<dbReference type="Proteomes" id="UP000193244">
    <property type="component" value="Unassembled WGS sequence"/>
</dbReference>
<dbReference type="AlphaFoldDB" id="A0A1X7INA4"/>
<dbReference type="PANTHER" id="PTHR21071">
    <property type="entry name" value="UDP-N-ACETYLENOLPYRUVOYLGLUCOSAMINE REDUCTASE"/>
    <property type="match status" value="1"/>
</dbReference>
<comment type="pathway">
    <text evidence="4 17">Cell wall biogenesis; peptidoglycan biosynthesis.</text>
</comment>
<evidence type="ECO:0000256" key="1">
    <source>
        <dbReference type="ARBA" id="ARBA00001974"/>
    </source>
</evidence>
<dbReference type="Gene3D" id="3.90.78.10">
    <property type="entry name" value="UDP-N-acetylenolpyruvoylglucosamine reductase, C-terminal domain"/>
    <property type="match status" value="1"/>
</dbReference>
<keyword evidence="10 17" id="KW-0521">NADP</keyword>
<feature type="domain" description="FAD-binding PCMH-type" evidence="18">
    <location>
        <begin position="35"/>
        <end position="205"/>
    </location>
</feature>
<dbReference type="InterPro" id="IPR036318">
    <property type="entry name" value="FAD-bd_PCMH-like_sf"/>
</dbReference>
<evidence type="ECO:0000256" key="6">
    <source>
        <dbReference type="ARBA" id="ARBA00022490"/>
    </source>
</evidence>
<dbReference type="InterPro" id="IPR011601">
    <property type="entry name" value="MurB_C"/>
</dbReference>
<dbReference type="UniPathway" id="UPA00219"/>
<evidence type="ECO:0000256" key="4">
    <source>
        <dbReference type="ARBA" id="ARBA00004752"/>
    </source>
</evidence>
<evidence type="ECO:0000256" key="5">
    <source>
        <dbReference type="ARBA" id="ARBA00010485"/>
    </source>
</evidence>
<feature type="active site" evidence="17">
    <location>
        <position position="405"/>
    </location>
</feature>
<evidence type="ECO:0000256" key="3">
    <source>
        <dbReference type="ARBA" id="ARBA00004496"/>
    </source>
</evidence>